<comment type="caution">
    <text evidence="1">The sequence shown here is derived from an EMBL/GenBank/DDBJ whole genome shotgun (WGS) entry which is preliminary data.</text>
</comment>
<accession>A0A5N5HIY8</accession>
<dbReference type="EMBL" id="SMOL01000160">
    <property type="protein sequence ID" value="KAB2625460.1"/>
    <property type="molecule type" value="Genomic_DNA"/>
</dbReference>
<proteinExistence type="predicted"/>
<name>A0A5N5HIY8_9ROSA</name>
<evidence type="ECO:0000313" key="2">
    <source>
        <dbReference type="Proteomes" id="UP000327157"/>
    </source>
</evidence>
<reference evidence="1 2" key="1">
    <citation type="submission" date="2019-09" db="EMBL/GenBank/DDBJ databases">
        <authorList>
            <person name="Ou C."/>
        </authorList>
    </citation>
    <scope>NUCLEOTIDE SEQUENCE [LARGE SCALE GENOMIC DNA]</scope>
    <source>
        <strain evidence="1">S2</strain>
        <tissue evidence="1">Leaf</tissue>
    </source>
</reference>
<evidence type="ECO:0000313" key="1">
    <source>
        <dbReference type="EMBL" id="KAB2625460.1"/>
    </source>
</evidence>
<protein>
    <submittedName>
        <fullName evidence="1">Uncharacterized protein</fullName>
    </submittedName>
</protein>
<sequence>MLPYFPFDSTIFNPIPRHPFPPYPSPSFSSLGSIIFPTIYNFDRLPSIFCAIRCAILGGCVELRLWCSHHHLCWPELVLPPIRLCRRCWP</sequence>
<dbReference type="Proteomes" id="UP000327157">
    <property type="component" value="Chromosome 16"/>
</dbReference>
<reference evidence="2" key="2">
    <citation type="submission" date="2019-10" db="EMBL/GenBank/DDBJ databases">
        <title>A de novo genome assembly of a pear dwarfing rootstock.</title>
        <authorList>
            <person name="Wang F."/>
            <person name="Wang J."/>
            <person name="Li S."/>
            <person name="Zhang Y."/>
            <person name="Fang M."/>
            <person name="Ma L."/>
            <person name="Zhao Y."/>
            <person name="Jiang S."/>
        </authorList>
    </citation>
    <scope>NUCLEOTIDE SEQUENCE [LARGE SCALE GENOMIC DNA]</scope>
</reference>
<gene>
    <name evidence="1" type="ORF">D8674_017120</name>
</gene>
<keyword evidence="2" id="KW-1185">Reference proteome</keyword>
<reference evidence="1 2" key="3">
    <citation type="submission" date="2019-11" db="EMBL/GenBank/DDBJ databases">
        <title>A de novo genome assembly of a pear dwarfing rootstock.</title>
        <authorList>
            <person name="Wang F."/>
            <person name="Wang J."/>
            <person name="Li S."/>
            <person name="Zhang Y."/>
            <person name="Fang M."/>
            <person name="Ma L."/>
            <person name="Zhao Y."/>
            <person name="Jiang S."/>
        </authorList>
    </citation>
    <scope>NUCLEOTIDE SEQUENCE [LARGE SCALE GENOMIC DNA]</scope>
    <source>
        <strain evidence="1">S2</strain>
        <tissue evidence="1">Leaf</tissue>
    </source>
</reference>
<organism evidence="1 2">
    <name type="scientific">Pyrus ussuriensis x Pyrus communis</name>
    <dbReference type="NCBI Taxonomy" id="2448454"/>
    <lineage>
        <taxon>Eukaryota</taxon>
        <taxon>Viridiplantae</taxon>
        <taxon>Streptophyta</taxon>
        <taxon>Embryophyta</taxon>
        <taxon>Tracheophyta</taxon>
        <taxon>Spermatophyta</taxon>
        <taxon>Magnoliopsida</taxon>
        <taxon>eudicotyledons</taxon>
        <taxon>Gunneridae</taxon>
        <taxon>Pentapetalae</taxon>
        <taxon>rosids</taxon>
        <taxon>fabids</taxon>
        <taxon>Rosales</taxon>
        <taxon>Rosaceae</taxon>
        <taxon>Amygdaloideae</taxon>
        <taxon>Maleae</taxon>
        <taxon>Pyrus</taxon>
    </lineage>
</organism>
<dbReference type="AlphaFoldDB" id="A0A5N5HIY8"/>